<dbReference type="SMART" id="SM00365">
    <property type="entry name" value="LRR_SD22"/>
    <property type="match status" value="3"/>
</dbReference>
<dbReference type="InterPro" id="IPR032675">
    <property type="entry name" value="LRR_dom_sf"/>
</dbReference>
<protein>
    <recommendedName>
        <fullName evidence="5">U2A'/phosphoprotein 32 family A C-terminal domain-containing protein</fullName>
    </recommendedName>
</protein>
<dbReference type="Pfam" id="PF14580">
    <property type="entry name" value="LRR_9"/>
    <property type="match status" value="1"/>
</dbReference>
<evidence type="ECO:0000313" key="4">
    <source>
        <dbReference type="Proteomes" id="UP000007879"/>
    </source>
</evidence>
<dbReference type="PANTHER" id="PTHR18849:SF0">
    <property type="entry name" value="CILIA- AND FLAGELLA-ASSOCIATED PROTEIN 410-RELATED"/>
    <property type="match status" value="1"/>
</dbReference>
<keyword evidence="4" id="KW-1185">Reference proteome</keyword>
<evidence type="ECO:0000256" key="1">
    <source>
        <dbReference type="ARBA" id="ARBA00022614"/>
    </source>
</evidence>
<accession>A0A1X7VMM5</accession>
<sequence>MAALTFDAVVTRSKADSAENVRSLQCWAMKLSDVSILPQFKNLEVLNLSCNNITSLQPIGQCKNLSQLYLRKNNIFRFEELDHLKDLRNLQSVWLSGNPISSIENYRLKVLSILPQIERLDEEIVTEEERKVCSSSVMKFIEEEQGNKVAVDYNQQQILKAVFSLLPLLSHSNLARLHEAVQNRIRELSANSNTDEE</sequence>
<dbReference type="InParanoid" id="A0A1X7VMM5"/>
<dbReference type="STRING" id="400682.A0A1X7VMM5"/>
<dbReference type="AlphaFoldDB" id="A0A1X7VMM5"/>
<dbReference type="eggNOG" id="KOG2123">
    <property type="taxonomic scope" value="Eukaryota"/>
</dbReference>
<dbReference type="OrthoDB" id="1517790at2759"/>
<gene>
    <name evidence="3" type="primary">100632482</name>
</gene>
<name>A0A1X7VMM5_AMPQE</name>
<evidence type="ECO:0008006" key="5">
    <source>
        <dbReference type="Google" id="ProtNLM"/>
    </source>
</evidence>
<dbReference type="Proteomes" id="UP000007879">
    <property type="component" value="Unassembled WGS sequence"/>
</dbReference>
<dbReference type="EnsemblMetazoa" id="XM_003383843.3">
    <property type="protein sequence ID" value="XP_003383891.1"/>
    <property type="gene ID" value="LOC100632482"/>
</dbReference>
<keyword evidence="2" id="KW-0677">Repeat</keyword>
<dbReference type="Gene3D" id="3.80.10.10">
    <property type="entry name" value="Ribonuclease Inhibitor"/>
    <property type="match status" value="1"/>
</dbReference>
<dbReference type="PANTHER" id="PTHR18849">
    <property type="entry name" value="LEUCINE RICH REPEAT PROTEIN"/>
    <property type="match status" value="1"/>
</dbReference>
<reference evidence="4" key="1">
    <citation type="journal article" date="2010" name="Nature">
        <title>The Amphimedon queenslandica genome and the evolution of animal complexity.</title>
        <authorList>
            <person name="Srivastava M."/>
            <person name="Simakov O."/>
            <person name="Chapman J."/>
            <person name="Fahey B."/>
            <person name="Gauthier M.E."/>
            <person name="Mitros T."/>
            <person name="Richards G.S."/>
            <person name="Conaco C."/>
            <person name="Dacre M."/>
            <person name="Hellsten U."/>
            <person name="Larroux C."/>
            <person name="Putnam N.H."/>
            <person name="Stanke M."/>
            <person name="Adamska M."/>
            <person name="Darling A."/>
            <person name="Degnan S.M."/>
            <person name="Oakley T.H."/>
            <person name="Plachetzki D.C."/>
            <person name="Zhai Y."/>
            <person name="Adamski M."/>
            <person name="Calcino A."/>
            <person name="Cummins S.F."/>
            <person name="Goodstein D.M."/>
            <person name="Harris C."/>
            <person name="Jackson D.J."/>
            <person name="Leys S.P."/>
            <person name="Shu S."/>
            <person name="Woodcroft B.J."/>
            <person name="Vervoort M."/>
            <person name="Kosik K.S."/>
            <person name="Manning G."/>
            <person name="Degnan B.M."/>
            <person name="Rokhsar D.S."/>
        </authorList>
    </citation>
    <scope>NUCLEOTIDE SEQUENCE [LARGE SCALE GENOMIC DNA]</scope>
</reference>
<organism evidence="3">
    <name type="scientific">Amphimedon queenslandica</name>
    <name type="common">Sponge</name>
    <dbReference type="NCBI Taxonomy" id="400682"/>
    <lineage>
        <taxon>Eukaryota</taxon>
        <taxon>Metazoa</taxon>
        <taxon>Porifera</taxon>
        <taxon>Demospongiae</taxon>
        <taxon>Heteroscleromorpha</taxon>
        <taxon>Haplosclerida</taxon>
        <taxon>Niphatidae</taxon>
        <taxon>Amphimedon</taxon>
    </lineage>
</organism>
<evidence type="ECO:0000256" key="2">
    <source>
        <dbReference type="ARBA" id="ARBA00022737"/>
    </source>
</evidence>
<dbReference type="PROSITE" id="PS51450">
    <property type="entry name" value="LRR"/>
    <property type="match status" value="3"/>
</dbReference>
<proteinExistence type="predicted"/>
<reference evidence="3" key="2">
    <citation type="submission" date="2017-05" db="UniProtKB">
        <authorList>
            <consortium name="EnsemblMetazoa"/>
        </authorList>
    </citation>
    <scope>IDENTIFICATION</scope>
</reference>
<dbReference type="SUPFAM" id="SSF52058">
    <property type="entry name" value="L domain-like"/>
    <property type="match status" value="1"/>
</dbReference>
<keyword evidence="1" id="KW-0433">Leucine-rich repeat</keyword>
<dbReference type="KEGG" id="aqu:100632482"/>
<dbReference type="InterPro" id="IPR001611">
    <property type="entry name" value="Leu-rich_rpt"/>
</dbReference>
<dbReference type="EnsemblMetazoa" id="Aqu2.1.40653_001">
    <property type="protein sequence ID" value="Aqu2.1.40653_001"/>
    <property type="gene ID" value="Aqu2.1.40653"/>
</dbReference>
<evidence type="ECO:0000313" key="3">
    <source>
        <dbReference type="EnsemblMetazoa" id="Aqu2.1.40653_001"/>
    </source>
</evidence>